<feature type="region of interest" description="Disordered" evidence="7">
    <location>
        <begin position="416"/>
        <end position="505"/>
    </location>
</feature>
<evidence type="ECO:0000313" key="11">
    <source>
        <dbReference type="Proteomes" id="UP000244180"/>
    </source>
</evidence>
<dbReference type="InterPro" id="IPR051674">
    <property type="entry name" value="Malate_Decarboxylase"/>
</dbReference>
<protein>
    <submittedName>
        <fullName evidence="10">NADP-dependent malic enzyme</fullName>
    </submittedName>
</protein>
<dbReference type="InterPro" id="IPR046346">
    <property type="entry name" value="Aminoacid_DH-like_N_sf"/>
</dbReference>
<feature type="domain" description="Malic enzyme N-terminal" evidence="9">
    <location>
        <begin position="16"/>
        <end position="149"/>
    </location>
</feature>
<dbReference type="InterPro" id="IPR045213">
    <property type="entry name" value="Malic_NAD-bd_bact_type"/>
</dbReference>
<dbReference type="Pfam" id="PF00390">
    <property type="entry name" value="malic"/>
    <property type="match status" value="2"/>
</dbReference>
<dbReference type="InterPro" id="IPR001891">
    <property type="entry name" value="Malic_OxRdtase"/>
</dbReference>
<dbReference type="FunFam" id="3.40.50.10380:FF:000003">
    <property type="entry name" value="NADP-dependent malic enzyme"/>
    <property type="match status" value="1"/>
</dbReference>
<dbReference type="InterPro" id="IPR037062">
    <property type="entry name" value="Malic_N_dom_sf"/>
</dbReference>
<evidence type="ECO:0000256" key="5">
    <source>
        <dbReference type="ARBA" id="ARBA00023002"/>
    </source>
</evidence>
<dbReference type="PRINTS" id="PR00072">
    <property type="entry name" value="MALOXRDTASE"/>
</dbReference>
<dbReference type="GO" id="GO:0046872">
    <property type="term" value="F:metal ion binding"/>
    <property type="evidence" value="ECO:0007669"/>
    <property type="project" value="UniProtKB-KW"/>
</dbReference>
<evidence type="ECO:0000256" key="6">
    <source>
        <dbReference type="RuleBase" id="RU003427"/>
    </source>
</evidence>
<name>A0A2T5GCF0_HYDSH</name>
<evidence type="ECO:0000259" key="9">
    <source>
        <dbReference type="SMART" id="SM01274"/>
    </source>
</evidence>
<dbReference type="InterPro" id="IPR015884">
    <property type="entry name" value="Malic_enzyme_CS"/>
</dbReference>
<comment type="cofactor">
    <cofactor evidence="1">
        <name>Mn(2+)</name>
        <dbReference type="ChEBI" id="CHEBI:29035"/>
    </cofactor>
</comment>
<dbReference type="InterPro" id="IPR036291">
    <property type="entry name" value="NAD(P)-bd_dom_sf"/>
</dbReference>
<dbReference type="SMART" id="SM01274">
    <property type="entry name" value="malic"/>
    <property type="match status" value="1"/>
</dbReference>
<evidence type="ECO:0000256" key="3">
    <source>
        <dbReference type="ARBA" id="ARBA00008785"/>
    </source>
</evidence>
<dbReference type="SUPFAM" id="SSF51735">
    <property type="entry name" value="NAD(P)-binding Rossmann-fold domains"/>
    <property type="match status" value="1"/>
</dbReference>
<feature type="domain" description="Malic enzyme NAD-binding" evidence="8">
    <location>
        <begin position="161"/>
        <end position="385"/>
    </location>
</feature>
<evidence type="ECO:0000256" key="7">
    <source>
        <dbReference type="SAM" id="MobiDB-lite"/>
    </source>
</evidence>
<reference evidence="10 11" key="1">
    <citation type="submission" date="2017-08" db="EMBL/GenBank/DDBJ databases">
        <title>Burning lignite coal seam in the remote Altai Mountains harbors a hydrogen-driven thermophilic microbial community.</title>
        <authorList>
            <person name="Kadnikov V.V."/>
            <person name="Mardanov A.V."/>
            <person name="Ivasenko D."/>
            <person name="Beletsky A.V."/>
            <person name="Karnachuk O.V."/>
            <person name="Ravin N.V."/>
        </authorList>
    </citation>
    <scope>NUCLEOTIDE SEQUENCE [LARGE SCALE GENOMIC DNA]</scope>
    <source>
        <strain evidence="10">AL33</strain>
    </source>
</reference>
<dbReference type="GO" id="GO:0016616">
    <property type="term" value="F:oxidoreductase activity, acting on the CH-OH group of donors, NAD or NADP as acceptor"/>
    <property type="evidence" value="ECO:0007669"/>
    <property type="project" value="InterPro"/>
</dbReference>
<dbReference type="InterPro" id="IPR012302">
    <property type="entry name" value="Malic_NAD-bd"/>
</dbReference>
<evidence type="ECO:0000256" key="1">
    <source>
        <dbReference type="ARBA" id="ARBA00001936"/>
    </source>
</evidence>
<dbReference type="SMART" id="SM00919">
    <property type="entry name" value="Malic_M"/>
    <property type="match status" value="1"/>
</dbReference>
<dbReference type="PROSITE" id="PS00331">
    <property type="entry name" value="MALIC_ENZYMES"/>
    <property type="match status" value="1"/>
</dbReference>
<dbReference type="PANTHER" id="PTHR43237:SF4">
    <property type="entry name" value="NADP-DEPENDENT MALIC ENZYME"/>
    <property type="match status" value="1"/>
</dbReference>
<comment type="caution">
    <text evidence="10">The sequence shown here is derived from an EMBL/GenBank/DDBJ whole genome shotgun (WGS) entry which is preliminary data.</text>
</comment>
<evidence type="ECO:0000256" key="4">
    <source>
        <dbReference type="ARBA" id="ARBA00022723"/>
    </source>
</evidence>
<comment type="cofactor">
    <cofactor evidence="2">
        <name>Mg(2+)</name>
        <dbReference type="ChEBI" id="CHEBI:18420"/>
    </cofactor>
</comment>
<accession>A0A2T5GCF0</accession>
<comment type="similarity">
    <text evidence="3 6">Belongs to the malic enzymes family.</text>
</comment>
<dbReference type="Gene3D" id="3.40.50.10380">
    <property type="entry name" value="Malic enzyme, N-terminal domain"/>
    <property type="match status" value="1"/>
</dbReference>
<dbReference type="OrthoDB" id="9805787at2"/>
<organism evidence="10 11">
    <name type="scientific">Hydrogenibacillus schlegelii</name>
    <name type="common">Bacillus schlegelii</name>
    <dbReference type="NCBI Taxonomy" id="1484"/>
    <lineage>
        <taxon>Bacteria</taxon>
        <taxon>Bacillati</taxon>
        <taxon>Bacillota</taxon>
        <taxon>Bacilli</taxon>
        <taxon>Bacillales</taxon>
        <taxon>Bacillales Family X. Incertae Sedis</taxon>
        <taxon>Hydrogenibacillus</taxon>
    </lineage>
</organism>
<evidence type="ECO:0000259" key="8">
    <source>
        <dbReference type="SMART" id="SM00919"/>
    </source>
</evidence>
<dbReference type="InterPro" id="IPR012301">
    <property type="entry name" value="Malic_N_dom"/>
</dbReference>
<dbReference type="Gene3D" id="3.40.50.720">
    <property type="entry name" value="NAD(P)-binding Rossmann-like Domain"/>
    <property type="match status" value="1"/>
</dbReference>
<proteinExistence type="inferred from homology"/>
<evidence type="ECO:0000313" key="10">
    <source>
        <dbReference type="EMBL" id="PTQ53873.1"/>
    </source>
</evidence>
<keyword evidence="5" id="KW-0560">Oxidoreductase</keyword>
<sequence>MMDMRLAALRLHRENGGKLAVRPKVPLRSSADLSLAYSPWVAEPCKEIYEDVERVYDYTIKQNLVAVISDGTAVLGLGNIGPEAALPVMEGKALLFKAFADIDAFPLVVDGDSVDAFVDLVTRLAPTFGGINLEDIAAPKCFEIEERLKKRLDIPVFHDDQHGTAIVTLAGLINALRLVDKTFPDIRVVVSGAGAAGVAIVRLLLSVGVRHIILVDTKGILYEGRTVGMNPIKEEIARLTNRSRRTGGLAEALEGADVFIGVSVGGSLTKAMIARMNERPIIFALANPVPEIMPEEALAAGAAVVGTGRSDYPNQVNNVLAFPGLFRGALDVRATTINEKMKVAAARAIAELIPPEALRPDYVIPSPFDERVAPAVARAVARAAMETGVARRRKDPEAIYRDTFDRVRRLRQAWDAGRDLGPLPPPAEPPEGGAWAGDAPFGPGGSDPRGSGANESRPDAGGQGTGLPAAERPEAAGSSDRPSADGAGPDGGRLAASDAEEGGRR</sequence>
<dbReference type="Pfam" id="PF03949">
    <property type="entry name" value="Malic_M"/>
    <property type="match status" value="1"/>
</dbReference>
<dbReference type="CDD" id="cd05311">
    <property type="entry name" value="NAD_bind_2_malic_enz"/>
    <property type="match status" value="1"/>
</dbReference>
<dbReference type="SUPFAM" id="SSF53223">
    <property type="entry name" value="Aminoacid dehydrogenase-like, N-terminal domain"/>
    <property type="match status" value="1"/>
</dbReference>
<dbReference type="Proteomes" id="UP000244180">
    <property type="component" value="Unassembled WGS sequence"/>
</dbReference>
<dbReference type="AlphaFoldDB" id="A0A2T5GCF0"/>
<keyword evidence="4 6" id="KW-0479">Metal-binding</keyword>
<dbReference type="FunFam" id="3.40.50.720:FF:000095">
    <property type="entry name" value="NADP-dependent malic enzyme"/>
    <property type="match status" value="1"/>
</dbReference>
<dbReference type="EMBL" id="PEBV01000009">
    <property type="protein sequence ID" value="PTQ53873.1"/>
    <property type="molecule type" value="Genomic_DNA"/>
</dbReference>
<dbReference type="GO" id="GO:0004470">
    <property type="term" value="F:malic enzyme activity"/>
    <property type="evidence" value="ECO:0007669"/>
    <property type="project" value="InterPro"/>
</dbReference>
<gene>
    <name evidence="10" type="ORF">HSCHL_1247</name>
</gene>
<feature type="compositionally biased region" description="Low complexity" evidence="7">
    <location>
        <begin position="430"/>
        <end position="440"/>
    </location>
</feature>
<dbReference type="GO" id="GO:0051287">
    <property type="term" value="F:NAD binding"/>
    <property type="evidence" value="ECO:0007669"/>
    <property type="project" value="InterPro"/>
</dbReference>
<evidence type="ECO:0000256" key="2">
    <source>
        <dbReference type="ARBA" id="ARBA00001946"/>
    </source>
</evidence>
<dbReference type="PANTHER" id="PTHR43237">
    <property type="entry name" value="NADP-DEPENDENT MALIC ENZYME"/>
    <property type="match status" value="1"/>
</dbReference>